<sequence length="123" mass="13208">MTAEMGAVFLCAMTGIDVPDTENQAAYQRAGGSGISGTDRRPTCSWRLRMRKRPRTSSPGVVGRRLLFPAAWLGESLCSRWSSRTSSGFFSVSGILDALTRSLRDGCSLPAARIARSTGHARG</sequence>
<gene>
    <name evidence="1" type="ordered locus">BN140_0926</name>
</gene>
<dbReference type="KEGG" id="mbg:BN140_0926"/>
<dbReference type="AlphaFoldDB" id="I7LM17"/>
<evidence type="ECO:0000313" key="1">
    <source>
        <dbReference type="EMBL" id="CCJ35849.1"/>
    </source>
</evidence>
<dbReference type="Proteomes" id="UP000009007">
    <property type="component" value="Chromosome I"/>
</dbReference>
<proteinExistence type="predicted"/>
<protein>
    <submittedName>
        <fullName evidence="1">Uncharacterized protein</fullName>
    </submittedName>
</protein>
<dbReference type="PATRIC" id="fig|1201294.9.peg.1018"/>
<organism evidence="1 2">
    <name type="scientific">Methanoculleus bourgensis (strain ATCC 43281 / DSM 3045 / OCM 15 / MS2)</name>
    <name type="common">Methanogenium bourgense</name>
    <dbReference type="NCBI Taxonomy" id="1201294"/>
    <lineage>
        <taxon>Archaea</taxon>
        <taxon>Methanobacteriati</taxon>
        <taxon>Methanobacteriota</taxon>
        <taxon>Stenosarchaea group</taxon>
        <taxon>Methanomicrobia</taxon>
        <taxon>Methanomicrobiales</taxon>
        <taxon>Methanomicrobiaceae</taxon>
        <taxon>Methanoculleus</taxon>
    </lineage>
</organism>
<keyword evidence="2" id="KW-1185">Reference proteome</keyword>
<evidence type="ECO:0000313" key="2">
    <source>
        <dbReference type="Proteomes" id="UP000009007"/>
    </source>
</evidence>
<dbReference type="EMBL" id="HE964772">
    <property type="protein sequence ID" value="CCJ35849.1"/>
    <property type="molecule type" value="Genomic_DNA"/>
</dbReference>
<accession>I7LM17</accession>
<dbReference type="HOGENOM" id="CLU_2010094_0_0_2"/>
<reference evidence="2" key="1">
    <citation type="journal article" date="2012" name="J. Bacteriol.">
        <title>Complete genome sequence of the hydrogenotrophic, methanogenic archaeon Methanoculleus bourgensis strain MS2T, isolated from a sewage sludge digester.</title>
        <authorList>
            <person name="Maus I."/>
            <person name="Wibberg D."/>
            <person name="Stantscheff R."/>
            <person name="Eikmeyer F.G."/>
            <person name="Seffner A."/>
            <person name="Boelter J."/>
            <person name="Szczepanowski R."/>
            <person name="Blom J."/>
            <person name="Jaenicke S."/>
            <person name="Konig H."/>
            <person name="Puhler A."/>
            <person name="Schluter A."/>
        </authorList>
    </citation>
    <scope>NUCLEOTIDE SEQUENCE [LARGE SCALE GENOMIC DNA]</scope>
    <source>
        <strain evidence="2">ATCC 43281 / DSM 3045 / OCM 15 / MS2</strain>
    </source>
</reference>
<name>I7LM17_METBM</name>